<reference evidence="1" key="1">
    <citation type="submission" date="2006-05" db="EMBL/GenBank/DDBJ databases">
        <title>Annotation of the draft genome assembly of Desulfuromonas acetoxidans DSM 684.</title>
        <authorList>
            <consortium name="US DOE Joint Genome Institute (JGI-ORNL)"/>
            <person name="Larimer F."/>
            <person name="Land M."/>
            <person name="Hauser L."/>
        </authorList>
    </citation>
    <scope>NUCLEOTIDE SEQUENCE [LARGE SCALE GENOMIC DNA]</scope>
    <source>
        <strain evidence="1">DSM 684</strain>
    </source>
</reference>
<reference evidence="1" key="2">
    <citation type="submission" date="2006-05" db="EMBL/GenBank/DDBJ databases">
        <title>Sequencing of the draft genome and assembly of Desulfuromonas acetoxidans DSM 684.</title>
        <authorList>
            <consortium name="US DOE Joint Genome Institute (JGI-PGF)"/>
            <person name="Copeland A."/>
            <person name="Lucas S."/>
            <person name="Lapidus A."/>
            <person name="Barry K."/>
            <person name="Detter J.C."/>
            <person name="Glavina del Rio T."/>
            <person name="Hammon N."/>
            <person name="Israni S."/>
            <person name="Dalin E."/>
            <person name="Tice H."/>
            <person name="Bruce D."/>
            <person name="Pitluck S."/>
            <person name="Richardson P."/>
        </authorList>
    </citation>
    <scope>NUCLEOTIDE SEQUENCE [LARGE SCALE GENOMIC DNA]</scope>
    <source>
        <strain evidence="1">DSM 684</strain>
    </source>
</reference>
<gene>
    <name evidence="1" type="ORF">Dace_2270</name>
</gene>
<evidence type="ECO:0000313" key="1">
    <source>
        <dbReference type="EMBL" id="EAT15970.1"/>
    </source>
</evidence>
<evidence type="ECO:0000313" key="2">
    <source>
        <dbReference type="Proteomes" id="UP000005695"/>
    </source>
</evidence>
<organism evidence="1 2">
    <name type="scientific">Desulfuromonas acetoxidans (strain DSM 684 / 11070)</name>
    <dbReference type="NCBI Taxonomy" id="281689"/>
    <lineage>
        <taxon>Bacteria</taxon>
        <taxon>Pseudomonadati</taxon>
        <taxon>Thermodesulfobacteriota</taxon>
        <taxon>Desulfuromonadia</taxon>
        <taxon>Desulfuromonadales</taxon>
        <taxon>Desulfuromonadaceae</taxon>
        <taxon>Desulfuromonas</taxon>
    </lineage>
</organism>
<accession>Q1K0H1</accession>
<proteinExistence type="predicted"/>
<name>Q1K0H1_DESA6</name>
<protein>
    <submittedName>
        <fullName evidence="1">Uncharacterized protein</fullName>
    </submittedName>
</protein>
<dbReference type="OrthoDB" id="5396759at2"/>
<dbReference type="RefSeq" id="WP_005999801.1">
    <property type="nucleotide sequence ID" value="NZ_AAEW02000007.1"/>
</dbReference>
<sequence>MKTITVVFYDREFAGEWTYDLDEQKIQPFFDALNAELNSAGVQFDFCNEPNITLRVNGYGDLLNSIRIRSPEDGFSSLCLGQFIGPSPDTDLLADIKRGVRRVAFSPESIVPAGGDAICHNCGCGC</sequence>
<comment type="caution">
    <text evidence="1">The sequence shown here is derived from an EMBL/GenBank/DDBJ whole genome shotgun (WGS) entry which is preliminary data.</text>
</comment>
<keyword evidence="2" id="KW-1185">Reference proteome</keyword>
<dbReference type="EMBL" id="AAEW02000007">
    <property type="protein sequence ID" value="EAT15970.1"/>
    <property type="molecule type" value="Genomic_DNA"/>
</dbReference>
<dbReference type="AlphaFoldDB" id="Q1K0H1"/>
<dbReference type="Proteomes" id="UP000005695">
    <property type="component" value="Unassembled WGS sequence"/>
</dbReference>